<dbReference type="InterPro" id="IPR036388">
    <property type="entry name" value="WH-like_DNA-bd_sf"/>
</dbReference>
<dbReference type="SUPFAM" id="SSF140931">
    <property type="entry name" value="Fic-like"/>
    <property type="match status" value="1"/>
</dbReference>
<dbReference type="RefSeq" id="WP_241274520.1">
    <property type="nucleotide sequence ID" value="NZ_JAKZGS010000004.1"/>
</dbReference>
<dbReference type="Proteomes" id="UP001165488">
    <property type="component" value="Unassembled WGS sequence"/>
</dbReference>
<evidence type="ECO:0000259" key="1">
    <source>
        <dbReference type="PROSITE" id="PS51459"/>
    </source>
</evidence>
<dbReference type="InterPro" id="IPR003812">
    <property type="entry name" value="Fido"/>
</dbReference>
<reference evidence="2" key="1">
    <citation type="submission" date="2022-03" db="EMBL/GenBank/DDBJ databases">
        <title>De novo assembled genomes of Belliella spp. (Cyclobacteriaceae) strains.</title>
        <authorList>
            <person name="Szabo A."/>
            <person name="Korponai K."/>
            <person name="Felfoldi T."/>
        </authorList>
    </citation>
    <scope>NUCLEOTIDE SEQUENCE</scope>
    <source>
        <strain evidence="2">DSM 107340</strain>
    </source>
</reference>
<dbReference type="Gene3D" id="1.10.3290.10">
    <property type="entry name" value="Fido-like domain"/>
    <property type="match status" value="1"/>
</dbReference>
<sequence length="367" mass="41888">MMTYIHQNANWPSFHWKNKEIINLLSQARNLQGRLSGKMESLGLDLRNEAMLDTLTLDVLKSSEIEGEYLNPDQVRSSIARKLGLEIAGSVESDRHVDCVVEMMVDATLNCFQPLTVDRLFDWHAALFTTGRSGMYKITVADWRKDSTGPMQVVSGALGKEKVYFQAPDAALVEKEMRQFLDWFSSNNEIDLVLKAGIAHLWFVTIHPFEDGNGRITRALTDMLLAQSDKSNQRFYSMSAQIRIERKAYYEILEKTQKGNLDITAWIQWFLNCLINALHAAEATLVKVLFKADFWAKHSKTLLNERQSKILNMLMDEFEGNLTSSKWAKIAKCSKDTAIRDINDLIAKEILKKEPAGGRSTNYELKR</sequence>
<gene>
    <name evidence="2" type="ORF">MM236_08265</name>
</gene>
<protein>
    <submittedName>
        <fullName evidence="2">Fic family protein</fullName>
    </submittedName>
</protein>
<dbReference type="InterPro" id="IPR036597">
    <property type="entry name" value="Fido-like_dom_sf"/>
</dbReference>
<dbReference type="PANTHER" id="PTHR13504">
    <property type="entry name" value="FIDO DOMAIN-CONTAINING PROTEIN DDB_G0283145"/>
    <property type="match status" value="1"/>
</dbReference>
<name>A0ABS9UNJ0_9BACT</name>
<dbReference type="PANTHER" id="PTHR13504:SF33">
    <property type="entry name" value="FIC FAMILY PROTEIN"/>
    <property type="match status" value="1"/>
</dbReference>
<evidence type="ECO:0000313" key="3">
    <source>
        <dbReference type="Proteomes" id="UP001165488"/>
    </source>
</evidence>
<dbReference type="InterPro" id="IPR040198">
    <property type="entry name" value="Fido_containing"/>
</dbReference>
<dbReference type="InterPro" id="IPR025230">
    <property type="entry name" value="DUF4172"/>
</dbReference>
<dbReference type="Pfam" id="PF13776">
    <property type="entry name" value="DUF4172"/>
    <property type="match status" value="1"/>
</dbReference>
<evidence type="ECO:0000313" key="2">
    <source>
        <dbReference type="EMBL" id="MCH7397980.1"/>
    </source>
</evidence>
<dbReference type="EMBL" id="JAKZGS010000004">
    <property type="protein sequence ID" value="MCH7397980.1"/>
    <property type="molecule type" value="Genomic_DNA"/>
</dbReference>
<proteinExistence type="predicted"/>
<accession>A0ABS9UNJ0</accession>
<dbReference type="Pfam" id="PF02661">
    <property type="entry name" value="Fic"/>
    <property type="match status" value="1"/>
</dbReference>
<comment type="caution">
    <text evidence="2">The sequence shown here is derived from an EMBL/GenBank/DDBJ whole genome shotgun (WGS) entry which is preliminary data.</text>
</comment>
<dbReference type="PROSITE" id="PS51459">
    <property type="entry name" value="FIDO"/>
    <property type="match status" value="1"/>
</dbReference>
<feature type="domain" description="Fido" evidence="1">
    <location>
        <begin position="115"/>
        <end position="272"/>
    </location>
</feature>
<organism evidence="2 3">
    <name type="scientific">Belliella calami</name>
    <dbReference type="NCBI Taxonomy" id="2923436"/>
    <lineage>
        <taxon>Bacteria</taxon>
        <taxon>Pseudomonadati</taxon>
        <taxon>Bacteroidota</taxon>
        <taxon>Cytophagia</taxon>
        <taxon>Cytophagales</taxon>
        <taxon>Cyclobacteriaceae</taxon>
        <taxon>Belliella</taxon>
    </lineage>
</organism>
<dbReference type="Gene3D" id="1.10.10.10">
    <property type="entry name" value="Winged helix-like DNA-binding domain superfamily/Winged helix DNA-binding domain"/>
    <property type="match status" value="1"/>
</dbReference>
<keyword evidence="3" id="KW-1185">Reference proteome</keyword>